<name>A0A2P5CRW3_PARAD</name>
<dbReference type="EMBL" id="JXTB01000101">
    <property type="protein sequence ID" value="PON63777.1"/>
    <property type="molecule type" value="Genomic_DNA"/>
</dbReference>
<comment type="caution">
    <text evidence="1">The sequence shown here is derived from an EMBL/GenBank/DDBJ whole genome shotgun (WGS) entry which is preliminary data.</text>
</comment>
<organism evidence="1 2">
    <name type="scientific">Parasponia andersonii</name>
    <name type="common">Sponia andersonii</name>
    <dbReference type="NCBI Taxonomy" id="3476"/>
    <lineage>
        <taxon>Eukaryota</taxon>
        <taxon>Viridiplantae</taxon>
        <taxon>Streptophyta</taxon>
        <taxon>Embryophyta</taxon>
        <taxon>Tracheophyta</taxon>
        <taxon>Spermatophyta</taxon>
        <taxon>Magnoliopsida</taxon>
        <taxon>eudicotyledons</taxon>
        <taxon>Gunneridae</taxon>
        <taxon>Pentapetalae</taxon>
        <taxon>rosids</taxon>
        <taxon>fabids</taxon>
        <taxon>Rosales</taxon>
        <taxon>Cannabaceae</taxon>
        <taxon>Parasponia</taxon>
    </lineage>
</organism>
<feature type="non-terminal residue" evidence="1">
    <location>
        <position position="1"/>
    </location>
</feature>
<dbReference type="AlphaFoldDB" id="A0A2P5CRW3"/>
<gene>
    <name evidence="1" type="ORF">PanWU01x14_129330</name>
</gene>
<keyword evidence="2" id="KW-1185">Reference proteome</keyword>
<dbReference type="Proteomes" id="UP000237105">
    <property type="component" value="Unassembled WGS sequence"/>
</dbReference>
<accession>A0A2P5CRW3</accession>
<evidence type="ECO:0000313" key="2">
    <source>
        <dbReference type="Proteomes" id="UP000237105"/>
    </source>
</evidence>
<evidence type="ECO:0000313" key="1">
    <source>
        <dbReference type="EMBL" id="PON63777.1"/>
    </source>
</evidence>
<proteinExistence type="predicted"/>
<protein>
    <submittedName>
        <fullName evidence="1">Uncharacterized protein</fullName>
    </submittedName>
</protein>
<reference evidence="2" key="1">
    <citation type="submission" date="2016-06" db="EMBL/GenBank/DDBJ databases">
        <title>Parallel loss of symbiosis genes in relatives of nitrogen-fixing non-legume Parasponia.</title>
        <authorList>
            <person name="Van Velzen R."/>
            <person name="Holmer R."/>
            <person name="Bu F."/>
            <person name="Rutten L."/>
            <person name="Van Zeijl A."/>
            <person name="Liu W."/>
            <person name="Santuari L."/>
            <person name="Cao Q."/>
            <person name="Sharma T."/>
            <person name="Shen D."/>
            <person name="Roswanjaya Y."/>
            <person name="Wardhani T."/>
            <person name="Kalhor M.S."/>
            <person name="Jansen J."/>
            <person name="Van den Hoogen J."/>
            <person name="Gungor B."/>
            <person name="Hartog M."/>
            <person name="Hontelez J."/>
            <person name="Verver J."/>
            <person name="Yang W.-C."/>
            <person name="Schijlen E."/>
            <person name="Repin R."/>
            <person name="Schilthuizen M."/>
            <person name="Schranz E."/>
            <person name="Heidstra R."/>
            <person name="Miyata K."/>
            <person name="Fedorova E."/>
            <person name="Kohlen W."/>
            <person name="Bisseling T."/>
            <person name="Smit S."/>
            <person name="Geurts R."/>
        </authorList>
    </citation>
    <scope>NUCLEOTIDE SEQUENCE [LARGE SCALE GENOMIC DNA]</scope>
    <source>
        <strain evidence="2">cv. WU1-14</strain>
    </source>
</reference>
<sequence>YGRPGPTRPSLFGPEEKFGSGRVGPTCKVFLKVQSGPTARKAKVPGRAGPC</sequence>